<dbReference type="RefSeq" id="WP_147370135.1">
    <property type="nucleotide sequence ID" value="NZ_LCUA01000037.1"/>
</dbReference>
<dbReference type="Gene3D" id="3.40.190.10">
    <property type="entry name" value="Periplasmic binding protein-like II"/>
    <property type="match status" value="3"/>
</dbReference>
<dbReference type="SUPFAM" id="SSF53850">
    <property type="entry name" value="Periplasmic binding protein-like II"/>
    <property type="match status" value="1"/>
</dbReference>
<dbReference type="EMBL" id="LNYP01000031">
    <property type="protein sequence ID" value="KTD37271.1"/>
    <property type="molecule type" value="Genomic_DNA"/>
</dbReference>
<comment type="similarity">
    <text evidence="1">Belongs to the bacterial solute-binding protein 3 family.</text>
</comment>
<evidence type="ECO:0000313" key="6">
    <source>
        <dbReference type="Proteomes" id="UP000054858"/>
    </source>
</evidence>
<feature type="transmembrane region" description="Helical" evidence="3">
    <location>
        <begin position="192"/>
        <end position="211"/>
    </location>
</feature>
<reference evidence="5 6" key="1">
    <citation type="submission" date="2015-11" db="EMBL/GenBank/DDBJ databases">
        <title>Genomic analysis of 38 Legionella species identifies large and diverse effector repertoires.</title>
        <authorList>
            <person name="Burstein D."/>
            <person name="Amaro F."/>
            <person name="Zusman T."/>
            <person name="Lifshitz Z."/>
            <person name="Cohen O."/>
            <person name="Gilbert J.A."/>
            <person name="Pupko T."/>
            <person name="Shuman H.A."/>
            <person name="Segal G."/>
        </authorList>
    </citation>
    <scope>NUCLEOTIDE SEQUENCE [LARGE SCALE GENOMIC DNA]</scope>
    <source>
        <strain evidence="5 6">Oak Ridge-10</strain>
    </source>
</reference>
<dbReference type="InterPro" id="IPR001638">
    <property type="entry name" value="Solute-binding_3/MltF_N"/>
</dbReference>
<feature type="transmembrane region" description="Helical" evidence="3">
    <location>
        <begin position="167"/>
        <end position="186"/>
    </location>
</feature>
<organism evidence="5 6">
    <name type="scientific">Legionella oakridgensis</name>
    <dbReference type="NCBI Taxonomy" id="29423"/>
    <lineage>
        <taxon>Bacteria</taxon>
        <taxon>Pseudomonadati</taxon>
        <taxon>Pseudomonadota</taxon>
        <taxon>Gammaproteobacteria</taxon>
        <taxon>Legionellales</taxon>
        <taxon>Legionellaceae</taxon>
        <taxon>Legionella</taxon>
    </lineage>
</organism>
<dbReference type="AlphaFoldDB" id="A0A0W0WY78"/>
<keyword evidence="2" id="KW-0732">Signal</keyword>
<keyword evidence="3" id="KW-0812">Transmembrane</keyword>
<dbReference type="Proteomes" id="UP000054858">
    <property type="component" value="Unassembled WGS sequence"/>
</dbReference>
<gene>
    <name evidence="5" type="ORF">Loak_2407</name>
</gene>
<name>A0A0W0WY78_9GAMM</name>
<evidence type="ECO:0000256" key="3">
    <source>
        <dbReference type="SAM" id="Phobius"/>
    </source>
</evidence>
<evidence type="ECO:0000256" key="1">
    <source>
        <dbReference type="ARBA" id="ARBA00010333"/>
    </source>
</evidence>
<dbReference type="PANTHER" id="PTHR35936:SF19">
    <property type="entry name" value="AMINO-ACID-BINDING PROTEIN YXEM-RELATED"/>
    <property type="match status" value="1"/>
</dbReference>
<keyword evidence="3" id="KW-1133">Transmembrane helix</keyword>
<comment type="caution">
    <text evidence="5">The sequence shown here is derived from an EMBL/GenBank/DDBJ whole genome shotgun (WGS) entry which is preliminary data.</text>
</comment>
<evidence type="ECO:0000259" key="4">
    <source>
        <dbReference type="Pfam" id="PF00497"/>
    </source>
</evidence>
<evidence type="ECO:0000256" key="2">
    <source>
        <dbReference type="ARBA" id="ARBA00022729"/>
    </source>
</evidence>
<dbReference type="PATRIC" id="fig|29423.5.peg.2531"/>
<proteinExistence type="inferred from homology"/>
<dbReference type="PANTHER" id="PTHR35936">
    <property type="entry name" value="MEMBRANE-BOUND LYTIC MUREIN TRANSGLYCOSYLASE F"/>
    <property type="match status" value="1"/>
</dbReference>
<feature type="transmembrane region" description="Helical" evidence="3">
    <location>
        <begin position="134"/>
        <end position="155"/>
    </location>
</feature>
<feature type="domain" description="Solute-binding protein family 3/N-terminal" evidence="4">
    <location>
        <begin position="27"/>
        <end position="344"/>
    </location>
</feature>
<sequence length="354" mass="40670">MDKNKSIFSCIFIVLFLFLNVCMASPIQVGIVLDPPFVMENQGKYSGISIAIWETVAKAAKLNFEYQLFANEMAVIQAYKNKNIDVIVSPIPVTFNLIKSLSFSRPYFINTIGIISANKLPRISAVFKTLIHTIMPFLLVFLIVTVLFGLIMAIFEYYWYKKNWFEHFLYAFLNSLSALFSLNYIFYPKSKLMLFFSILWLLMGLSFISMFSATVTSTMLIAHTNIGLNTEAINEETNKHIAIRKFSPLIDIFKENKIQITYITTLEEGLNLLENKQVDSVIANYASIKYVFHNQLYRYSLQEFVLGSTELAFAVRDPKTLQTINEALTELQDKNEIYGLCKNFINNDAKFCLI</sequence>
<accession>A0A0W0WY78</accession>
<keyword evidence="3" id="KW-0472">Membrane</keyword>
<protein>
    <submittedName>
        <fullName evidence="5">Glutamine ABC transporter periplasmic protein</fullName>
    </submittedName>
</protein>
<dbReference type="Pfam" id="PF00497">
    <property type="entry name" value="SBP_bac_3"/>
    <property type="match status" value="1"/>
</dbReference>
<evidence type="ECO:0000313" key="5">
    <source>
        <dbReference type="EMBL" id="KTD37271.1"/>
    </source>
</evidence>